<dbReference type="EMBL" id="CADEHS020000007">
    <property type="protein sequence ID" value="CAG9943472.1"/>
    <property type="molecule type" value="Genomic_DNA"/>
</dbReference>
<reference evidence="1" key="2">
    <citation type="submission" date="2021-10" db="EMBL/GenBank/DDBJ databases">
        <authorList>
            <person name="Piombo E."/>
        </authorList>
    </citation>
    <scope>NUCLEOTIDE SEQUENCE</scope>
</reference>
<organism evidence="1 2">
    <name type="scientific">Clonostachys rosea f. rosea IK726</name>
    <dbReference type="NCBI Taxonomy" id="1349383"/>
    <lineage>
        <taxon>Eukaryota</taxon>
        <taxon>Fungi</taxon>
        <taxon>Dikarya</taxon>
        <taxon>Ascomycota</taxon>
        <taxon>Pezizomycotina</taxon>
        <taxon>Sordariomycetes</taxon>
        <taxon>Hypocreomycetidae</taxon>
        <taxon>Hypocreales</taxon>
        <taxon>Bionectriaceae</taxon>
        <taxon>Clonostachys</taxon>
    </lineage>
</organism>
<name>A0ACA9TSD7_BIOOC</name>
<evidence type="ECO:0000313" key="2">
    <source>
        <dbReference type="Proteomes" id="UP000836387"/>
    </source>
</evidence>
<comment type="caution">
    <text evidence="1">The sequence shown here is derived from an EMBL/GenBank/DDBJ whole genome shotgun (WGS) entry which is preliminary data.</text>
</comment>
<accession>A0ACA9TSD7</accession>
<reference evidence="1" key="1">
    <citation type="submission" date="2020-04" db="EMBL/GenBank/DDBJ databases">
        <authorList>
            <person name="Broberg M."/>
        </authorList>
    </citation>
    <scope>NUCLEOTIDE SEQUENCE</scope>
</reference>
<dbReference type="Proteomes" id="UP000836387">
    <property type="component" value="Unassembled WGS sequence"/>
</dbReference>
<protein>
    <submittedName>
        <fullName evidence="1">Uncharacterized protein</fullName>
    </submittedName>
</protein>
<evidence type="ECO:0000313" key="1">
    <source>
        <dbReference type="EMBL" id="CAG9943472.1"/>
    </source>
</evidence>
<sequence>MGAVYRTSRIPPAHYRPSGGPSPAGTAPYNAGDAVPPQFVGPGPRGVDRPRASQPREERSVTKVEKENLLVVRPDEDLSLRHARRGDHYARRARMSILYQRAETGQGIGPRRSIPDPDPVVQPRGYDVVPATRPLESVHGLIIHEPDVGVLSRASYEKVVGYRAGRVRVYRRIQVEAGREGRSLRGPQLQRLVVRAREERVRVEGIEGEVGYPVGVAASALLAGRPRNRAHGSERVDLVRVGAAFEVPELDVPLCAARDQETTIELIYREAADAGAMGADVVRPVLDDGRLLIWCQLAIEAMLRCWCEEAKQFCGVGEREVAGRQVTRLAGKKASLHSSELCGRESCDSRDPEVGFQELMDGGVLMLMTWATE</sequence>
<proteinExistence type="predicted"/>
<gene>
    <name evidence="1" type="ORF">CRV2_00000629</name>
</gene>
<keyword evidence="2" id="KW-1185">Reference proteome</keyword>